<dbReference type="SUPFAM" id="SSF53850">
    <property type="entry name" value="Periplasmic binding protein-like II"/>
    <property type="match status" value="1"/>
</dbReference>
<keyword evidence="3" id="KW-0028">Amino-acid biosynthesis</keyword>
<dbReference type="CDD" id="cd13631">
    <property type="entry name" value="PBP2_Ct-PDT_like"/>
    <property type="match status" value="1"/>
</dbReference>
<evidence type="ECO:0000313" key="11">
    <source>
        <dbReference type="Proteomes" id="UP000198384"/>
    </source>
</evidence>
<dbReference type="PROSITE" id="PS51671">
    <property type="entry name" value="ACT"/>
    <property type="match status" value="1"/>
</dbReference>
<dbReference type="CDD" id="cd04905">
    <property type="entry name" value="ACT_CM-PDT"/>
    <property type="match status" value="1"/>
</dbReference>
<evidence type="ECO:0000256" key="3">
    <source>
        <dbReference type="ARBA" id="ARBA00022605"/>
    </source>
</evidence>
<keyword evidence="6" id="KW-0456">Lyase</keyword>
<dbReference type="RefSeq" id="WP_089382379.1">
    <property type="nucleotide sequence ID" value="NZ_FZNT01000008.1"/>
</dbReference>
<proteinExistence type="predicted"/>
<dbReference type="PANTHER" id="PTHR21022:SF19">
    <property type="entry name" value="PREPHENATE DEHYDRATASE-RELATED"/>
    <property type="match status" value="1"/>
</dbReference>
<comment type="catalytic activity">
    <reaction evidence="7">
        <text>prephenate + H(+) = 3-phenylpyruvate + CO2 + H2O</text>
        <dbReference type="Rhea" id="RHEA:21648"/>
        <dbReference type="ChEBI" id="CHEBI:15377"/>
        <dbReference type="ChEBI" id="CHEBI:15378"/>
        <dbReference type="ChEBI" id="CHEBI:16526"/>
        <dbReference type="ChEBI" id="CHEBI:18005"/>
        <dbReference type="ChEBI" id="CHEBI:29934"/>
        <dbReference type="EC" id="4.2.1.51"/>
    </reaction>
</comment>
<dbReference type="Gene3D" id="3.30.70.260">
    <property type="match status" value="1"/>
</dbReference>
<dbReference type="GO" id="GO:0004664">
    <property type="term" value="F:prephenate dehydratase activity"/>
    <property type="evidence" value="ECO:0007669"/>
    <property type="project" value="UniProtKB-EC"/>
</dbReference>
<keyword evidence="5" id="KW-0584">Phenylalanine biosynthesis</keyword>
<feature type="domain" description="ACT" evidence="9">
    <location>
        <begin position="192"/>
        <end position="272"/>
    </location>
</feature>
<dbReference type="GO" id="GO:0005737">
    <property type="term" value="C:cytoplasm"/>
    <property type="evidence" value="ECO:0007669"/>
    <property type="project" value="TreeGrafter"/>
</dbReference>
<evidence type="ECO:0000256" key="4">
    <source>
        <dbReference type="ARBA" id="ARBA00023141"/>
    </source>
</evidence>
<dbReference type="InterPro" id="IPR001086">
    <property type="entry name" value="Preph_deHydtase"/>
</dbReference>
<keyword evidence="4" id="KW-0057">Aromatic amino acid biosynthesis</keyword>
<name>A0A238YAZ0_9FLAO</name>
<dbReference type="Gene3D" id="3.40.190.10">
    <property type="entry name" value="Periplasmic binding protein-like II"/>
    <property type="match status" value="2"/>
</dbReference>
<dbReference type="AlphaFoldDB" id="A0A238YAZ0"/>
<dbReference type="EC" id="4.2.1.51" evidence="2"/>
<evidence type="ECO:0000313" key="10">
    <source>
        <dbReference type="EMBL" id="SNR68122.1"/>
    </source>
</evidence>
<dbReference type="UniPathway" id="UPA00121">
    <property type="reaction ID" value="UER00345"/>
</dbReference>
<dbReference type="InterPro" id="IPR045865">
    <property type="entry name" value="ACT-like_dom_sf"/>
</dbReference>
<dbReference type="Proteomes" id="UP000198384">
    <property type="component" value="Unassembled WGS sequence"/>
</dbReference>
<gene>
    <name evidence="10" type="ORF">SAMN06265371_108180</name>
</gene>
<dbReference type="EMBL" id="FZNT01000008">
    <property type="protein sequence ID" value="SNR68122.1"/>
    <property type="molecule type" value="Genomic_DNA"/>
</dbReference>
<evidence type="ECO:0000259" key="8">
    <source>
        <dbReference type="PROSITE" id="PS51171"/>
    </source>
</evidence>
<keyword evidence="11" id="KW-1185">Reference proteome</keyword>
<dbReference type="PROSITE" id="PS51171">
    <property type="entry name" value="PREPHENATE_DEHYDR_3"/>
    <property type="match status" value="1"/>
</dbReference>
<accession>A0A238YAZ0</accession>
<dbReference type="OrthoDB" id="9802281at2"/>
<dbReference type="InterPro" id="IPR002912">
    <property type="entry name" value="ACT_dom"/>
</dbReference>
<evidence type="ECO:0000259" key="9">
    <source>
        <dbReference type="PROSITE" id="PS51671"/>
    </source>
</evidence>
<dbReference type="PANTHER" id="PTHR21022">
    <property type="entry name" value="PREPHENATE DEHYDRATASE P PROTEIN"/>
    <property type="match status" value="1"/>
</dbReference>
<protein>
    <recommendedName>
        <fullName evidence="2">prephenate dehydratase</fullName>
        <ecNumber evidence="2">4.2.1.51</ecNumber>
    </recommendedName>
</protein>
<comment type="pathway">
    <text evidence="1">Amino-acid biosynthesis; L-phenylalanine biosynthesis; phenylpyruvate from prephenate: step 1/1.</text>
</comment>
<evidence type="ECO:0000256" key="6">
    <source>
        <dbReference type="ARBA" id="ARBA00023239"/>
    </source>
</evidence>
<evidence type="ECO:0000256" key="7">
    <source>
        <dbReference type="ARBA" id="ARBA00047848"/>
    </source>
</evidence>
<evidence type="ECO:0000256" key="1">
    <source>
        <dbReference type="ARBA" id="ARBA00004741"/>
    </source>
</evidence>
<sequence>MKVAIQGIKGSFHHIVAEQFFGKNIELLECLSFSEMPDLLYKKKADVLIMAIENTIAGAILPNYALIDDHNLNISGEFHLPIQHNLMVLNGQKIEEITEVYSHPMALLQCHKFFKDYPHIKLIEDKDTASVAKRIHDKKLKGVGAIASELAAEIYDLTILAPSIQTIKENATRFFILTNEDKKNAVSSNKASIKFTASNETGSLATVLTVLAKHHLNLTKIQSMPVIETPWKYAFFADFTFQSYANYFNAMDEIKDKVEMLKILGEYTKSRR</sequence>
<evidence type="ECO:0000256" key="2">
    <source>
        <dbReference type="ARBA" id="ARBA00013147"/>
    </source>
</evidence>
<dbReference type="GO" id="GO:0009094">
    <property type="term" value="P:L-phenylalanine biosynthetic process"/>
    <property type="evidence" value="ECO:0007669"/>
    <property type="project" value="UniProtKB-UniPathway"/>
</dbReference>
<reference evidence="10 11" key="1">
    <citation type="submission" date="2017-06" db="EMBL/GenBank/DDBJ databases">
        <authorList>
            <person name="Kim H.J."/>
            <person name="Triplett B.A."/>
        </authorList>
    </citation>
    <scope>NUCLEOTIDE SEQUENCE [LARGE SCALE GENOMIC DNA]</scope>
    <source>
        <strain evidence="10 11">DSM 29150</strain>
    </source>
</reference>
<evidence type="ECO:0000256" key="5">
    <source>
        <dbReference type="ARBA" id="ARBA00023222"/>
    </source>
</evidence>
<dbReference type="Pfam" id="PF00800">
    <property type="entry name" value="PDT"/>
    <property type="match status" value="1"/>
</dbReference>
<organism evidence="10 11">
    <name type="scientific">Lutibacter agarilyticus</name>
    <dbReference type="NCBI Taxonomy" id="1109740"/>
    <lineage>
        <taxon>Bacteria</taxon>
        <taxon>Pseudomonadati</taxon>
        <taxon>Bacteroidota</taxon>
        <taxon>Flavobacteriia</taxon>
        <taxon>Flavobacteriales</taxon>
        <taxon>Flavobacteriaceae</taxon>
        <taxon>Lutibacter</taxon>
    </lineage>
</organism>
<feature type="domain" description="Prephenate dehydratase" evidence="8">
    <location>
        <begin position="2"/>
        <end position="179"/>
    </location>
</feature>
<dbReference type="SUPFAM" id="SSF55021">
    <property type="entry name" value="ACT-like"/>
    <property type="match status" value="1"/>
</dbReference>
<dbReference type="Pfam" id="PF01842">
    <property type="entry name" value="ACT"/>
    <property type="match status" value="1"/>
</dbReference>